<feature type="non-terminal residue" evidence="9">
    <location>
        <position position="158"/>
    </location>
</feature>
<feature type="transmembrane region" description="Helical" evidence="8">
    <location>
        <begin position="46"/>
        <end position="65"/>
    </location>
</feature>
<feature type="transmembrane region" description="Helical" evidence="8">
    <location>
        <begin position="77"/>
        <end position="94"/>
    </location>
</feature>
<evidence type="ECO:0000313" key="10">
    <source>
        <dbReference type="Proteomes" id="UP001479436"/>
    </source>
</evidence>
<keyword evidence="2" id="KW-0813">Transport</keyword>
<evidence type="ECO:0008006" key="11">
    <source>
        <dbReference type="Google" id="ProtNLM"/>
    </source>
</evidence>
<name>A0ABR2VKW1_9FUNG</name>
<dbReference type="InterPro" id="IPR007272">
    <property type="entry name" value="Sulf_transp_TsuA/YedE"/>
</dbReference>
<gene>
    <name evidence="9" type="ORF">K7432_017651</name>
</gene>
<evidence type="ECO:0000256" key="6">
    <source>
        <dbReference type="ARBA" id="ARBA00022989"/>
    </source>
</evidence>
<evidence type="ECO:0000256" key="1">
    <source>
        <dbReference type="ARBA" id="ARBA00004429"/>
    </source>
</evidence>
<comment type="subcellular location">
    <subcellularLocation>
        <location evidence="1">Cell inner membrane</location>
        <topology evidence="1">Multi-pass membrane protein</topology>
    </subcellularLocation>
</comment>
<evidence type="ECO:0000256" key="5">
    <source>
        <dbReference type="ARBA" id="ARBA00022692"/>
    </source>
</evidence>
<evidence type="ECO:0000256" key="4">
    <source>
        <dbReference type="ARBA" id="ARBA00022519"/>
    </source>
</evidence>
<keyword evidence="5 8" id="KW-0812">Transmembrane</keyword>
<evidence type="ECO:0000256" key="3">
    <source>
        <dbReference type="ARBA" id="ARBA00022475"/>
    </source>
</evidence>
<dbReference type="EMBL" id="JASJQH010010986">
    <property type="protein sequence ID" value="KAK9667588.1"/>
    <property type="molecule type" value="Genomic_DNA"/>
</dbReference>
<evidence type="ECO:0000256" key="2">
    <source>
        <dbReference type="ARBA" id="ARBA00022448"/>
    </source>
</evidence>
<organism evidence="9 10">
    <name type="scientific">Basidiobolus ranarum</name>
    <dbReference type="NCBI Taxonomy" id="34480"/>
    <lineage>
        <taxon>Eukaryota</taxon>
        <taxon>Fungi</taxon>
        <taxon>Fungi incertae sedis</taxon>
        <taxon>Zoopagomycota</taxon>
        <taxon>Entomophthoromycotina</taxon>
        <taxon>Basidiobolomycetes</taxon>
        <taxon>Basidiobolales</taxon>
        <taxon>Basidiobolaceae</taxon>
        <taxon>Basidiobolus</taxon>
    </lineage>
</organism>
<dbReference type="PANTHER" id="PTHR30574">
    <property type="entry name" value="INNER MEMBRANE PROTEIN YEDE"/>
    <property type="match status" value="1"/>
</dbReference>
<evidence type="ECO:0000313" key="9">
    <source>
        <dbReference type="EMBL" id="KAK9667588.1"/>
    </source>
</evidence>
<keyword evidence="3" id="KW-1003">Cell membrane</keyword>
<accession>A0ABR2VKW1</accession>
<keyword evidence="6 8" id="KW-1133">Transmembrane helix</keyword>
<proteinExistence type="predicted"/>
<keyword evidence="4" id="KW-0997">Cell inner membrane</keyword>
<sequence>MFTPVEALSGGLLLSTAAYQLLACNGRIMGASGIFAGCAKEGNEGVWRRYFITGMVSSAALVGFFTPSPPTSVQPSILISVVGGLLVGLGSRLGSGCTSGHMICGVSRLSPRSIVATATFFSTGLITANVMDKLYPESATDVVLQLPSLLTTLGLLGL</sequence>
<dbReference type="Proteomes" id="UP001479436">
    <property type="component" value="Unassembled WGS sequence"/>
</dbReference>
<comment type="caution">
    <text evidence="9">The sequence shown here is derived from an EMBL/GenBank/DDBJ whole genome shotgun (WGS) entry which is preliminary data.</text>
</comment>
<reference evidence="9 10" key="1">
    <citation type="submission" date="2023-04" db="EMBL/GenBank/DDBJ databases">
        <title>Genome of Basidiobolus ranarum AG-B5.</title>
        <authorList>
            <person name="Stajich J.E."/>
            <person name="Carter-House D."/>
            <person name="Gryganskyi A."/>
        </authorList>
    </citation>
    <scope>NUCLEOTIDE SEQUENCE [LARGE SCALE GENOMIC DNA]</scope>
    <source>
        <strain evidence="9 10">AG-B5</strain>
    </source>
</reference>
<keyword evidence="7 8" id="KW-0472">Membrane</keyword>
<evidence type="ECO:0000256" key="7">
    <source>
        <dbReference type="ARBA" id="ARBA00023136"/>
    </source>
</evidence>
<protein>
    <recommendedName>
        <fullName evidence="11">Sulphur transport domain-containing protein</fullName>
    </recommendedName>
</protein>
<keyword evidence="10" id="KW-1185">Reference proteome</keyword>
<evidence type="ECO:0000256" key="8">
    <source>
        <dbReference type="SAM" id="Phobius"/>
    </source>
</evidence>
<dbReference type="PANTHER" id="PTHR30574:SF1">
    <property type="entry name" value="SULPHUR TRANSPORT DOMAIN-CONTAINING PROTEIN"/>
    <property type="match status" value="1"/>
</dbReference>
<dbReference type="Pfam" id="PF04143">
    <property type="entry name" value="Sulf_transp"/>
    <property type="match status" value="1"/>
</dbReference>